<gene>
    <name evidence="2" type="ORF">RxyAA322_18720</name>
</gene>
<dbReference type="Proteomes" id="UP000318065">
    <property type="component" value="Chromosome"/>
</dbReference>
<feature type="transmembrane region" description="Helical" evidence="1">
    <location>
        <begin position="187"/>
        <end position="208"/>
    </location>
</feature>
<evidence type="ECO:0000256" key="1">
    <source>
        <dbReference type="SAM" id="Phobius"/>
    </source>
</evidence>
<keyword evidence="1" id="KW-0812">Transmembrane</keyword>
<feature type="transmembrane region" description="Helical" evidence="1">
    <location>
        <begin position="21"/>
        <end position="46"/>
    </location>
</feature>
<sequence>MRSTDHTGRRVRREDLPVSELLYVLWGRRGLVTCAVGLLVLAVLFFSLVRGPDYAAEAVVGITPQQPSVESAEQEVFAEEVFGAVASRGLLEEAARRAGWGSRTEEFRERLDPEPSVAQDGRAVLRVTFRGDDPRQAAAGANAYARLFVERVNRLGQERLAGGSLAAGAELVGAASPREAYLSYHPLLYLLLAVALGVVLGGAAALLLDSRGHRWRDARDAEMTLRAPVLGVIPEYSALEREE</sequence>
<dbReference type="GO" id="GO:0004713">
    <property type="term" value="F:protein tyrosine kinase activity"/>
    <property type="evidence" value="ECO:0007669"/>
    <property type="project" value="TreeGrafter"/>
</dbReference>
<dbReference type="PANTHER" id="PTHR32309">
    <property type="entry name" value="TYROSINE-PROTEIN KINASE"/>
    <property type="match status" value="1"/>
</dbReference>
<reference evidence="2" key="1">
    <citation type="journal article" date="2019" name="Microbiol. Resour. Announc.">
        <title>Complete Genome Sequence of Rubrobacter xylanophilus Strain AA3-22, Isolated from Arima Onsen in Japan.</title>
        <authorList>
            <person name="Tomariguchi N."/>
            <person name="Miyazaki K."/>
        </authorList>
    </citation>
    <scope>NUCLEOTIDE SEQUENCE [LARGE SCALE GENOMIC DNA]</scope>
    <source>
        <strain evidence="2">AA3-22</strain>
    </source>
</reference>
<keyword evidence="1" id="KW-0472">Membrane</keyword>
<dbReference type="OrthoDB" id="5243405at2"/>
<protein>
    <recommendedName>
        <fullName evidence="4">Lipopolysaccharide biosynthesis</fullName>
    </recommendedName>
</protein>
<dbReference type="EMBL" id="AP019791">
    <property type="protein sequence ID" value="BBL80018.1"/>
    <property type="molecule type" value="Genomic_DNA"/>
</dbReference>
<dbReference type="PANTHER" id="PTHR32309:SF13">
    <property type="entry name" value="FERRIC ENTEROBACTIN TRANSPORT PROTEIN FEPE"/>
    <property type="match status" value="1"/>
</dbReference>
<proteinExistence type="predicted"/>
<dbReference type="RefSeq" id="WP_143528027.1">
    <property type="nucleotide sequence ID" value="NZ_AP019791.1"/>
</dbReference>
<dbReference type="AlphaFoldDB" id="A0A510HJD2"/>
<accession>A0A510HJD2</accession>
<dbReference type="GO" id="GO:0005886">
    <property type="term" value="C:plasma membrane"/>
    <property type="evidence" value="ECO:0007669"/>
    <property type="project" value="TreeGrafter"/>
</dbReference>
<keyword evidence="3" id="KW-1185">Reference proteome</keyword>
<organism evidence="2 3">
    <name type="scientific">Rubrobacter xylanophilus</name>
    <dbReference type="NCBI Taxonomy" id="49319"/>
    <lineage>
        <taxon>Bacteria</taxon>
        <taxon>Bacillati</taxon>
        <taxon>Actinomycetota</taxon>
        <taxon>Rubrobacteria</taxon>
        <taxon>Rubrobacterales</taxon>
        <taxon>Rubrobacteraceae</taxon>
        <taxon>Rubrobacter</taxon>
    </lineage>
</organism>
<evidence type="ECO:0008006" key="4">
    <source>
        <dbReference type="Google" id="ProtNLM"/>
    </source>
</evidence>
<dbReference type="InterPro" id="IPR050445">
    <property type="entry name" value="Bact_polysacc_biosynth/exp"/>
</dbReference>
<keyword evidence="1" id="KW-1133">Transmembrane helix</keyword>
<evidence type="ECO:0000313" key="2">
    <source>
        <dbReference type="EMBL" id="BBL80018.1"/>
    </source>
</evidence>
<name>A0A510HJD2_9ACTN</name>
<evidence type="ECO:0000313" key="3">
    <source>
        <dbReference type="Proteomes" id="UP000318065"/>
    </source>
</evidence>